<reference evidence="1" key="1">
    <citation type="submission" date="2023-11" db="EMBL/GenBank/DDBJ databases">
        <authorList>
            <person name="Poullet M."/>
        </authorList>
    </citation>
    <scope>NUCLEOTIDE SEQUENCE</scope>
    <source>
        <strain evidence="1">E1834</strain>
    </source>
</reference>
<gene>
    <name evidence="1" type="ORF">MENTE1834_LOCUS34251</name>
</gene>
<sequence>MANIQKYSVQCVLVINIFTEKIFILLWFWYGILLVATSISFIYWLTMMLFPHFGTWYIAQALELCRMEPSEKQLDMYTIKKERKHVACFVKEFLKNDGVFVIRMVGMHTGILFTSELTSELYRIHSDLLINNSEQRFSEDTTLKLVEDGGTPIKIKSTKTFTHPSKNKKRRADSAPLGEEKEFKTKLLPIENENKEESSSSNSSSKENHQNESDEDNKK</sequence>
<keyword evidence="2" id="KW-1185">Reference proteome</keyword>
<evidence type="ECO:0000313" key="1">
    <source>
        <dbReference type="EMBL" id="CAK5086736.1"/>
    </source>
</evidence>
<protein>
    <submittedName>
        <fullName evidence="1">Uncharacterized protein</fullName>
    </submittedName>
</protein>
<dbReference type="EMBL" id="CAVMJV010000061">
    <property type="protein sequence ID" value="CAK5086736.1"/>
    <property type="molecule type" value="Genomic_DNA"/>
</dbReference>
<comment type="caution">
    <text evidence="1">The sequence shown here is derived from an EMBL/GenBank/DDBJ whole genome shotgun (WGS) entry which is preliminary data.</text>
</comment>
<name>A0ACB1A5J9_MELEN</name>
<proteinExistence type="predicted"/>
<organism evidence="1 2">
    <name type="scientific">Meloidogyne enterolobii</name>
    <name type="common">Root-knot nematode worm</name>
    <name type="synonym">Meloidogyne mayaguensis</name>
    <dbReference type="NCBI Taxonomy" id="390850"/>
    <lineage>
        <taxon>Eukaryota</taxon>
        <taxon>Metazoa</taxon>
        <taxon>Ecdysozoa</taxon>
        <taxon>Nematoda</taxon>
        <taxon>Chromadorea</taxon>
        <taxon>Rhabditida</taxon>
        <taxon>Tylenchina</taxon>
        <taxon>Tylenchomorpha</taxon>
        <taxon>Tylenchoidea</taxon>
        <taxon>Meloidogynidae</taxon>
        <taxon>Meloidogyninae</taxon>
        <taxon>Meloidogyne</taxon>
    </lineage>
</organism>
<accession>A0ACB1A5J9</accession>
<evidence type="ECO:0000313" key="2">
    <source>
        <dbReference type="Proteomes" id="UP001497535"/>
    </source>
</evidence>
<dbReference type="Proteomes" id="UP001497535">
    <property type="component" value="Unassembled WGS sequence"/>
</dbReference>